<dbReference type="EMBL" id="BLXT01005617">
    <property type="protein sequence ID" value="GFO24689.1"/>
    <property type="molecule type" value="Genomic_DNA"/>
</dbReference>
<accession>A0AAV4C1Y5</accession>
<keyword evidence="2" id="KW-1185">Reference proteome</keyword>
<reference evidence="1 2" key="1">
    <citation type="journal article" date="2021" name="Elife">
        <title>Chloroplast acquisition without the gene transfer in kleptoplastic sea slugs, Plakobranchus ocellatus.</title>
        <authorList>
            <person name="Maeda T."/>
            <person name="Takahashi S."/>
            <person name="Yoshida T."/>
            <person name="Shimamura S."/>
            <person name="Takaki Y."/>
            <person name="Nagai Y."/>
            <person name="Toyoda A."/>
            <person name="Suzuki Y."/>
            <person name="Arimoto A."/>
            <person name="Ishii H."/>
            <person name="Satoh N."/>
            <person name="Nishiyama T."/>
            <person name="Hasebe M."/>
            <person name="Maruyama T."/>
            <person name="Minagawa J."/>
            <person name="Obokata J."/>
            <person name="Shigenobu S."/>
        </authorList>
    </citation>
    <scope>NUCLEOTIDE SEQUENCE [LARGE SCALE GENOMIC DNA]</scope>
</reference>
<name>A0AAV4C1Y5_9GAST</name>
<organism evidence="1 2">
    <name type="scientific">Plakobranchus ocellatus</name>
    <dbReference type="NCBI Taxonomy" id="259542"/>
    <lineage>
        <taxon>Eukaryota</taxon>
        <taxon>Metazoa</taxon>
        <taxon>Spiralia</taxon>
        <taxon>Lophotrochozoa</taxon>
        <taxon>Mollusca</taxon>
        <taxon>Gastropoda</taxon>
        <taxon>Heterobranchia</taxon>
        <taxon>Euthyneura</taxon>
        <taxon>Panpulmonata</taxon>
        <taxon>Sacoglossa</taxon>
        <taxon>Placobranchoidea</taxon>
        <taxon>Plakobranchidae</taxon>
        <taxon>Plakobranchus</taxon>
    </lineage>
</organism>
<gene>
    <name evidence="1" type="ORF">PoB_005119400</name>
</gene>
<dbReference type="Proteomes" id="UP000735302">
    <property type="component" value="Unassembled WGS sequence"/>
</dbReference>
<evidence type="ECO:0000313" key="1">
    <source>
        <dbReference type="EMBL" id="GFO24689.1"/>
    </source>
</evidence>
<proteinExistence type="predicted"/>
<comment type="caution">
    <text evidence="1">The sequence shown here is derived from an EMBL/GenBank/DDBJ whole genome shotgun (WGS) entry which is preliminary data.</text>
</comment>
<sequence length="102" mass="11349">MCVGSRLSLAPSWTTMLSWIRATERGTAVLHAAASASTWHVALDLLIADWLYTKTEYFSLTAVSKQGSHIDQESKRANYTQMVEHSGNCEAKYEAQSTKHQS</sequence>
<dbReference type="AlphaFoldDB" id="A0AAV4C1Y5"/>
<protein>
    <submittedName>
        <fullName evidence="1">Uncharacterized protein</fullName>
    </submittedName>
</protein>
<evidence type="ECO:0000313" key="2">
    <source>
        <dbReference type="Proteomes" id="UP000735302"/>
    </source>
</evidence>